<evidence type="ECO:0000313" key="2">
    <source>
        <dbReference type="RefSeq" id="XP_046591677.1"/>
    </source>
</evidence>
<protein>
    <submittedName>
        <fullName evidence="2">Uncharacterized protein LOC124293698</fullName>
    </submittedName>
</protein>
<dbReference type="PANTHER" id="PTHR34153:SF2">
    <property type="entry name" value="SI:CH211-262H13.3-RELATED"/>
    <property type="match status" value="1"/>
</dbReference>
<name>A0ABM3FUJ0_NEOLC</name>
<accession>A0ABM3FUJ0</accession>
<gene>
    <name evidence="2" type="primary">LOC124293698</name>
</gene>
<dbReference type="Proteomes" id="UP000829291">
    <property type="component" value="Chromosome 3"/>
</dbReference>
<dbReference type="GeneID" id="124293698"/>
<organism evidence="1 2">
    <name type="scientific">Neodiprion lecontei</name>
    <name type="common">Redheaded pine sawfly</name>
    <dbReference type="NCBI Taxonomy" id="441921"/>
    <lineage>
        <taxon>Eukaryota</taxon>
        <taxon>Metazoa</taxon>
        <taxon>Ecdysozoa</taxon>
        <taxon>Arthropoda</taxon>
        <taxon>Hexapoda</taxon>
        <taxon>Insecta</taxon>
        <taxon>Pterygota</taxon>
        <taxon>Neoptera</taxon>
        <taxon>Endopterygota</taxon>
        <taxon>Hymenoptera</taxon>
        <taxon>Tenthredinoidea</taxon>
        <taxon>Diprionidae</taxon>
        <taxon>Diprioninae</taxon>
        <taxon>Neodiprion</taxon>
    </lineage>
</organism>
<sequence>MLENEAHRTYLIQKLESIGGLSQRKAVINMLKFVMSNSLAMMYNWAGRDKKCFNNTKFMKILNEAAKVAFRGKPESSDPDITSAVKDWLKLAASRHVYAIASRKTMSQ</sequence>
<dbReference type="RefSeq" id="XP_046591677.1">
    <property type="nucleotide sequence ID" value="XM_046735721.1"/>
</dbReference>
<evidence type="ECO:0000313" key="1">
    <source>
        <dbReference type="Proteomes" id="UP000829291"/>
    </source>
</evidence>
<keyword evidence="1" id="KW-1185">Reference proteome</keyword>
<dbReference type="PANTHER" id="PTHR34153">
    <property type="entry name" value="SI:CH211-262H13.3-RELATED-RELATED"/>
    <property type="match status" value="1"/>
</dbReference>
<proteinExistence type="predicted"/>
<reference evidence="2" key="1">
    <citation type="submission" date="2025-08" db="UniProtKB">
        <authorList>
            <consortium name="RefSeq"/>
        </authorList>
    </citation>
    <scope>IDENTIFICATION</scope>
    <source>
        <tissue evidence="2">Thorax and Abdomen</tissue>
    </source>
</reference>